<accession>A0A7Y9EB59</accession>
<gene>
    <name evidence="1" type="ORF">BJY14_000514</name>
</gene>
<protein>
    <submittedName>
        <fullName evidence="1">Uncharacterized protein</fullName>
    </submittedName>
</protein>
<dbReference type="Proteomes" id="UP000529783">
    <property type="component" value="Unassembled WGS sequence"/>
</dbReference>
<evidence type="ECO:0000313" key="2">
    <source>
        <dbReference type="Proteomes" id="UP000529783"/>
    </source>
</evidence>
<proteinExistence type="predicted"/>
<dbReference type="RefSeq" id="WP_218905018.1">
    <property type="nucleotide sequence ID" value="NZ_JACCBA010000001.1"/>
</dbReference>
<dbReference type="EMBL" id="JACCBA010000001">
    <property type="protein sequence ID" value="NYD44531.1"/>
    <property type="molecule type" value="Genomic_DNA"/>
</dbReference>
<reference evidence="1 2" key="1">
    <citation type="submission" date="2020-07" db="EMBL/GenBank/DDBJ databases">
        <title>Sequencing the genomes of 1000 actinobacteria strains.</title>
        <authorList>
            <person name="Klenk H.-P."/>
        </authorList>
    </citation>
    <scope>NUCLEOTIDE SEQUENCE [LARGE SCALE GENOMIC DNA]</scope>
    <source>
        <strain evidence="1 2">DSM 40398</strain>
    </source>
</reference>
<evidence type="ECO:0000313" key="1">
    <source>
        <dbReference type="EMBL" id="NYD44531.1"/>
    </source>
</evidence>
<organism evidence="1 2">
    <name type="scientific">Actinomadura luteofluorescens</name>
    <dbReference type="NCBI Taxonomy" id="46163"/>
    <lineage>
        <taxon>Bacteria</taxon>
        <taxon>Bacillati</taxon>
        <taxon>Actinomycetota</taxon>
        <taxon>Actinomycetes</taxon>
        <taxon>Streptosporangiales</taxon>
        <taxon>Thermomonosporaceae</taxon>
        <taxon>Actinomadura</taxon>
    </lineage>
</organism>
<name>A0A7Y9EB59_9ACTN</name>
<sequence length="129" mass="14172">MDQQEWRLRVLAGDDTLRQERLTRELHGELLKIDGVGAGYADPPTSPIPGSKGVLTGELALWATVAASGAQTTKVLVALIREWSARERHRKIEVSCGDDSITITGRPDQAQERIIGEFLDRIDGGNRPE</sequence>
<comment type="caution">
    <text evidence="1">The sequence shown here is derived from an EMBL/GenBank/DDBJ whole genome shotgun (WGS) entry which is preliminary data.</text>
</comment>
<keyword evidence="2" id="KW-1185">Reference proteome</keyword>
<dbReference type="AlphaFoldDB" id="A0A7Y9EB59"/>